<keyword evidence="2 4" id="KW-0689">Ribosomal protein</keyword>
<dbReference type="GO" id="GO:0009507">
    <property type="term" value="C:chloroplast"/>
    <property type="evidence" value="ECO:0007669"/>
    <property type="project" value="UniProtKB-SubCell"/>
</dbReference>
<dbReference type="PROSITE" id="PS00732">
    <property type="entry name" value="RIBOSOMAL_S16"/>
    <property type="match status" value="1"/>
</dbReference>
<gene>
    <name evidence="4 5" type="primary">rps16</name>
</gene>
<comment type="subcellular location">
    <subcellularLocation>
        <location evidence="4">Plastid</location>
        <location evidence="4">Chloroplast</location>
    </subcellularLocation>
</comment>
<evidence type="ECO:0000256" key="2">
    <source>
        <dbReference type="ARBA" id="ARBA00022980"/>
    </source>
</evidence>
<evidence type="ECO:0000256" key="4">
    <source>
        <dbReference type="HAMAP-Rule" id="MF_00385"/>
    </source>
</evidence>
<dbReference type="GO" id="GO:0015935">
    <property type="term" value="C:small ribosomal subunit"/>
    <property type="evidence" value="ECO:0007669"/>
    <property type="project" value="TreeGrafter"/>
</dbReference>
<keyword evidence="5" id="KW-0934">Plastid</keyword>
<dbReference type="EMBL" id="MG755800">
    <property type="protein sequence ID" value="AWT39405.1"/>
    <property type="molecule type" value="Genomic_DNA"/>
</dbReference>
<evidence type="ECO:0000256" key="1">
    <source>
        <dbReference type="ARBA" id="ARBA00006668"/>
    </source>
</evidence>
<keyword evidence="3 4" id="KW-0687">Ribonucleoprotein</keyword>
<dbReference type="SUPFAM" id="SSF54565">
    <property type="entry name" value="Ribosomal protein S16"/>
    <property type="match status" value="1"/>
</dbReference>
<accession>A0A2U9NQX8</accession>
<dbReference type="Gene3D" id="3.30.1320.10">
    <property type="match status" value="1"/>
</dbReference>
<dbReference type="InterPro" id="IPR000307">
    <property type="entry name" value="Ribosomal_bS16"/>
</dbReference>
<dbReference type="NCBIfam" id="TIGR00002">
    <property type="entry name" value="S16"/>
    <property type="match status" value="1"/>
</dbReference>
<dbReference type="RefSeq" id="YP_009496693.1">
    <property type="nucleotide sequence ID" value="NC_038001.1"/>
</dbReference>
<proteinExistence type="inferred from homology"/>
<dbReference type="PANTHER" id="PTHR12919:SF20">
    <property type="entry name" value="SMALL RIBOSOMAL SUBUNIT PROTEIN BS16M"/>
    <property type="match status" value="1"/>
</dbReference>
<dbReference type="AlphaFoldDB" id="A0A2U9NQX8"/>
<dbReference type="GO" id="GO:0005739">
    <property type="term" value="C:mitochondrion"/>
    <property type="evidence" value="ECO:0007669"/>
    <property type="project" value="GOC"/>
</dbReference>
<protein>
    <recommendedName>
        <fullName evidence="4">Small ribosomal subunit protein bS16c</fullName>
    </recommendedName>
</protein>
<organism evidence="5">
    <name type="scientific">Entomoneis sp</name>
    <dbReference type="NCBI Taxonomy" id="186043"/>
    <lineage>
        <taxon>Eukaryota</taxon>
        <taxon>Sar</taxon>
        <taxon>Stramenopiles</taxon>
        <taxon>Ochrophyta</taxon>
        <taxon>Bacillariophyta</taxon>
        <taxon>Bacillariophyceae</taxon>
        <taxon>Bacillariophycidae</taxon>
        <taxon>Entomoneidaceae</taxon>
        <taxon>Entomoneis</taxon>
    </lineage>
</organism>
<dbReference type="GeneID" id="36959102"/>
<keyword evidence="5" id="KW-0150">Chloroplast</keyword>
<dbReference type="InterPro" id="IPR023803">
    <property type="entry name" value="Ribosomal_bS16_dom_sf"/>
</dbReference>
<comment type="similarity">
    <text evidence="1 4">Belongs to the bacterial ribosomal protein bS16 family.</text>
</comment>
<reference evidence="5" key="1">
    <citation type="journal article" date="2018" name="Adv. Bot. Res.">
        <title>Evolution of the Plastid Genomes in Diatoms.</title>
        <authorList>
            <person name="Yu M."/>
            <person name="Ashworth M.P."/>
            <person name="Hajrah N.H."/>
            <person name="Khiyami M.A."/>
            <person name="Sabir M.J."/>
            <person name="Alhebshi A.M."/>
            <person name="Al-Malki A.L."/>
            <person name="Sabir J.S.M."/>
            <person name="Theriot E.C."/>
            <person name="Jansen R.K."/>
        </authorList>
    </citation>
    <scope>NUCLEOTIDE SEQUENCE</scope>
</reference>
<evidence type="ECO:0000313" key="5">
    <source>
        <dbReference type="EMBL" id="AWT39405.1"/>
    </source>
</evidence>
<dbReference type="PANTHER" id="PTHR12919">
    <property type="entry name" value="30S RIBOSOMAL PROTEIN S16"/>
    <property type="match status" value="1"/>
</dbReference>
<evidence type="ECO:0000256" key="3">
    <source>
        <dbReference type="ARBA" id="ARBA00023274"/>
    </source>
</evidence>
<dbReference type="Pfam" id="PF00886">
    <property type="entry name" value="Ribosomal_S16"/>
    <property type="match status" value="1"/>
</dbReference>
<dbReference type="InterPro" id="IPR020592">
    <property type="entry name" value="Ribosomal_bS16_CS"/>
</dbReference>
<dbReference type="GO" id="GO:0003735">
    <property type="term" value="F:structural constituent of ribosome"/>
    <property type="evidence" value="ECO:0007669"/>
    <property type="project" value="InterPro"/>
</dbReference>
<dbReference type="GO" id="GO:0032543">
    <property type="term" value="P:mitochondrial translation"/>
    <property type="evidence" value="ECO:0007669"/>
    <property type="project" value="TreeGrafter"/>
</dbReference>
<name>A0A2U9NQX8_9STRA</name>
<sequence>MLKLRLKRLGKKRSPFYRLVVMENTTRRNGRPVEEVGYYNPMTKDYKFDADKIKKWLGYGVKPTETVLALLKKAEIVS</sequence>
<dbReference type="HAMAP" id="MF_00385">
    <property type="entry name" value="Ribosomal_bS16"/>
    <property type="match status" value="1"/>
</dbReference>
<geneLocation type="chloroplast" evidence="5"/>